<evidence type="ECO:0000256" key="6">
    <source>
        <dbReference type="ARBA" id="ARBA00023065"/>
    </source>
</evidence>
<evidence type="ECO:0000256" key="5">
    <source>
        <dbReference type="ARBA" id="ARBA00022989"/>
    </source>
</evidence>
<evidence type="ECO:0000256" key="1">
    <source>
        <dbReference type="ARBA" id="ARBA00004651"/>
    </source>
</evidence>
<feature type="compositionally biased region" description="Low complexity" evidence="8">
    <location>
        <begin position="34"/>
        <end position="47"/>
    </location>
</feature>
<keyword evidence="5" id="KW-1133">Transmembrane helix</keyword>
<gene>
    <name evidence="9" type="ORF">GOCE00092_LOCUS13536</name>
</gene>
<protein>
    <submittedName>
        <fullName evidence="9">Uncharacterized protein</fullName>
    </submittedName>
</protein>
<keyword evidence="4" id="KW-0812">Transmembrane</keyword>
<feature type="region of interest" description="Disordered" evidence="8">
    <location>
        <begin position="34"/>
        <end position="65"/>
    </location>
</feature>
<sequence>MKVVGVVMKVKPTSLAGEMYLRRACETASRGVSTTAVRSAAATTTTGKDGDEKAKADAEAEEEDDATAIVDLQPVHYVPKAERGAGKKQVFKVDVNMGETRLERNARTCPTRELNFTPVTWGKHKSPYRKFRHMMNFFQSSPVQRLAFPDLFSVATIATGLTVWNELIVHKESMMSMSSAGFAGATTAIGLLAGFRLNASYGRYEECRIFWGDINNTIRDLACQTMMWMKDDDQRTRMLKLCKAFPMVLVFHLNGKGCHHNMKRKSTPAEPEPFEDRIHVEFQAELRDIYSDGKDEEDFVRLSDVKYAGGNTPLEVLTCMRETIAGSVGTVDSIYVRELDEQCQRLCAAFGASERVLRTPLPTGFTRHSSRLLFLWSNALPFALYPAMGPFGTLPLSVMTSYAILGIEDLGVQLEEPFDILPLRQYSDGMFDAINAIENNFTPYVIQDEDGITATTADTAAADVDATPTIDQLAARKAAAQTKLDVAA</sequence>
<dbReference type="InterPro" id="IPR044669">
    <property type="entry name" value="YneE/VCCN1/2-like"/>
</dbReference>
<evidence type="ECO:0000256" key="7">
    <source>
        <dbReference type="ARBA" id="ARBA00023136"/>
    </source>
</evidence>
<evidence type="ECO:0000313" key="9">
    <source>
        <dbReference type="EMBL" id="CAD9284624.1"/>
    </source>
</evidence>
<dbReference type="GO" id="GO:0005254">
    <property type="term" value="F:chloride channel activity"/>
    <property type="evidence" value="ECO:0007669"/>
    <property type="project" value="InterPro"/>
</dbReference>
<dbReference type="PANTHER" id="PTHR33281:SF19">
    <property type="entry name" value="VOLTAGE-DEPENDENT ANION CHANNEL-FORMING PROTEIN YNEE"/>
    <property type="match status" value="1"/>
</dbReference>
<evidence type="ECO:0000256" key="4">
    <source>
        <dbReference type="ARBA" id="ARBA00022692"/>
    </source>
</evidence>
<reference evidence="9" key="1">
    <citation type="submission" date="2021-01" db="EMBL/GenBank/DDBJ databases">
        <authorList>
            <person name="Corre E."/>
            <person name="Pelletier E."/>
            <person name="Niang G."/>
            <person name="Scheremetjew M."/>
            <person name="Finn R."/>
            <person name="Kale V."/>
            <person name="Holt S."/>
            <person name="Cochrane G."/>
            <person name="Meng A."/>
            <person name="Brown T."/>
            <person name="Cohen L."/>
        </authorList>
    </citation>
    <scope>NUCLEOTIDE SEQUENCE</scope>
    <source>
        <strain evidence="9">CCMP 410</strain>
    </source>
</reference>
<evidence type="ECO:0000256" key="3">
    <source>
        <dbReference type="ARBA" id="ARBA00022475"/>
    </source>
</evidence>
<dbReference type="AlphaFoldDB" id="A0A7S1V1C7"/>
<proteinExistence type="predicted"/>
<keyword evidence="6" id="KW-0406">Ion transport</keyword>
<evidence type="ECO:0000256" key="8">
    <source>
        <dbReference type="SAM" id="MobiDB-lite"/>
    </source>
</evidence>
<keyword evidence="2" id="KW-0813">Transport</keyword>
<dbReference type="PANTHER" id="PTHR33281">
    <property type="entry name" value="UPF0187 PROTEIN YNEE"/>
    <property type="match status" value="1"/>
</dbReference>
<organism evidence="9">
    <name type="scientific">Grammatophora oceanica</name>
    <dbReference type="NCBI Taxonomy" id="210454"/>
    <lineage>
        <taxon>Eukaryota</taxon>
        <taxon>Sar</taxon>
        <taxon>Stramenopiles</taxon>
        <taxon>Ochrophyta</taxon>
        <taxon>Bacillariophyta</taxon>
        <taxon>Fragilariophyceae</taxon>
        <taxon>Fragilariophycidae</taxon>
        <taxon>Rhabdonematales</taxon>
        <taxon>Grammatophoraceae</taxon>
        <taxon>Grammatophora</taxon>
    </lineage>
</organism>
<dbReference type="EMBL" id="HBGK01026170">
    <property type="protein sequence ID" value="CAD9284624.1"/>
    <property type="molecule type" value="Transcribed_RNA"/>
</dbReference>
<keyword evidence="3" id="KW-1003">Cell membrane</keyword>
<accession>A0A7S1V1C7</accession>
<comment type="subcellular location">
    <subcellularLocation>
        <location evidence="1">Cell membrane</location>
        <topology evidence="1">Multi-pass membrane protein</topology>
    </subcellularLocation>
</comment>
<keyword evidence="7" id="KW-0472">Membrane</keyword>
<evidence type="ECO:0000256" key="2">
    <source>
        <dbReference type="ARBA" id="ARBA00022448"/>
    </source>
</evidence>
<dbReference type="GO" id="GO:0005886">
    <property type="term" value="C:plasma membrane"/>
    <property type="evidence" value="ECO:0007669"/>
    <property type="project" value="UniProtKB-SubCell"/>
</dbReference>
<dbReference type="Pfam" id="PF25539">
    <property type="entry name" value="Bestrophin_2"/>
    <property type="match status" value="1"/>
</dbReference>
<feature type="compositionally biased region" description="Basic and acidic residues" evidence="8">
    <location>
        <begin position="48"/>
        <end position="58"/>
    </location>
</feature>
<name>A0A7S1V1C7_9STRA</name>